<proteinExistence type="predicted"/>
<dbReference type="AlphaFoldDB" id="A0A0A9GGN1"/>
<name>A0A0A9GGN1_ARUDO</name>
<evidence type="ECO:0000313" key="1">
    <source>
        <dbReference type="EMBL" id="JAE21716.1"/>
    </source>
</evidence>
<dbReference type="EMBL" id="GBRH01176180">
    <property type="protein sequence ID" value="JAE21716.1"/>
    <property type="molecule type" value="Transcribed_RNA"/>
</dbReference>
<accession>A0A0A9GGN1</accession>
<organism evidence="1">
    <name type="scientific">Arundo donax</name>
    <name type="common">Giant reed</name>
    <name type="synonym">Donax arundinaceus</name>
    <dbReference type="NCBI Taxonomy" id="35708"/>
    <lineage>
        <taxon>Eukaryota</taxon>
        <taxon>Viridiplantae</taxon>
        <taxon>Streptophyta</taxon>
        <taxon>Embryophyta</taxon>
        <taxon>Tracheophyta</taxon>
        <taxon>Spermatophyta</taxon>
        <taxon>Magnoliopsida</taxon>
        <taxon>Liliopsida</taxon>
        <taxon>Poales</taxon>
        <taxon>Poaceae</taxon>
        <taxon>PACMAD clade</taxon>
        <taxon>Arundinoideae</taxon>
        <taxon>Arundineae</taxon>
        <taxon>Arundo</taxon>
    </lineage>
</organism>
<reference evidence="1" key="2">
    <citation type="journal article" date="2015" name="Data Brief">
        <title>Shoot transcriptome of the giant reed, Arundo donax.</title>
        <authorList>
            <person name="Barrero R.A."/>
            <person name="Guerrero F.D."/>
            <person name="Moolhuijzen P."/>
            <person name="Goolsby J.A."/>
            <person name="Tidwell J."/>
            <person name="Bellgard S.E."/>
            <person name="Bellgard M.I."/>
        </authorList>
    </citation>
    <scope>NUCLEOTIDE SEQUENCE</scope>
    <source>
        <tissue evidence="1">Shoot tissue taken approximately 20 cm above the soil surface</tissue>
    </source>
</reference>
<sequence length="54" mass="6047">MNKTAITIPTPMAIKTHNFNWNTGVLLDSASLIELFGEDIFFSLSDEQPYDVLS</sequence>
<protein>
    <submittedName>
        <fullName evidence="1">Uncharacterized protein</fullName>
    </submittedName>
</protein>
<reference evidence="1" key="1">
    <citation type="submission" date="2014-09" db="EMBL/GenBank/DDBJ databases">
        <authorList>
            <person name="Magalhaes I.L.F."/>
            <person name="Oliveira U."/>
            <person name="Santos F.R."/>
            <person name="Vidigal T.H.D.A."/>
            <person name="Brescovit A.D."/>
            <person name="Santos A.J."/>
        </authorList>
    </citation>
    <scope>NUCLEOTIDE SEQUENCE</scope>
    <source>
        <tissue evidence="1">Shoot tissue taken approximately 20 cm above the soil surface</tissue>
    </source>
</reference>